<accession>A0A1I7WY03</accession>
<dbReference type="PANTHER" id="PTHR22791">
    <property type="entry name" value="RING-TYPE DOMAIN-CONTAINING PROTEIN"/>
    <property type="match status" value="1"/>
</dbReference>
<dbReference type="Gene3D" id="3.30.40.10">
    <property type="entry name" value="Zinc/RING finger domain, C3HC4 (zinc finger)"/>
    <property type="match status" value="1"/>
</dbReference>
<evidence type="ECO:0000256" key="2">
    <source>
        <dbReference type="ARBA" id="ARBA00022771"/>
    </source>
</evidence>
<evidence type="ECO:0000313" key="6">
    <source>
        <dbReference type="Proteomes" id="UP000095283"/>
    </source>
</evidence>
<reference evidence="7" key="1">
    <citation type="submission" date="2016-11" db="UniProtKB">
        <authorList>
            <consortium name="WormBaseParasite"/>
        </authorList>
    </citation>
    <scope>IDENTIFICATION</scope>
</reference>
<feature type="domain" description="RING-type" evidence="5">
    <location>
        <begin position="86"/>
        <end position="131"/>
    </location>
</feature>
<dbReference type="SMART" id="SM00184">
    <property type="entry name" value="RING"/>
    <property type="match status" value="1"/>
</dbReference>
<dbReference type="GO" id="GO:0061630">
    <property type="term" value="F:ubiquitin protein ligase activity"/>
    <property type="evidence" value="ECO:0007669"/>
    <property type="project" value="TreeGrafter"/>
</dbReference>
<protein>
    <submittedName>
        <fullName evidence="7">RING-type domain-containing protein</fullName>
    </submittedName>
</protein>
<keyword evidence="1" id="KW-0479">Metal-binding</keyword>
<evidence type="ECO:0000313" key="7">
    <source>
        <dbReference type="WBParaSite" id="Hba_10116"/>
    </source>
</evidence>
<organism evidence="6 7">
    <name type="scientific">Heterorhabditis bacteriophora</name>
    <name type="common">Entomopathogenic nematode worm</name>
    <dbReference type="NCBI Taxonomy" id="37862"/>
    <lineage>
        <taxon>Eukaryota</taxon>
        <taxon>Metazoa</taxon>
        <taxon>Ecdysozoa</taxon>
        <taxon>Nematoda</taxon>
        <taxon>Chromadorea</taxon>
        <taxon>Rhabditida</taxon>
        <taxon>Rhabditina</taxon>
        <taxon>Rhabditomorpha</taxon>
        <taxon>Strongyloidea</taxon>
        <taxon>Heterorhabditidae</taxon>
        <taxon>Heterorhabditis</taxon>
    </lineage>
</organism>
<dbReference type="PROSITE" id="PS00518">
    <property type="entry name" value="ZF_RING_1"/>
    <property type="match status" value="1"/>
</dbReference>
<dbReference type="Pfam" id="PF13639">
    <property type="entry name" value="zf-RING_2"/>
    <property type="match status" value="1"/>
</dbReference>
<dbReference type="SUPFAM" id="SSF57850">
    <property type="entry name" value="RING/U-box"/>
    <property type="match status" value="1"/>
</dbReference>
<sequence>MLNDNSRYHFISYIYLVRLHNLFISKDYKININYVNFFTIRKQMNQSKEVSKVNSSVDDIGKSTQEFSQLTSNSISPIPMVDLHACGICFQLYDETVRVPKILFCGHTYCLSCMNSLVHHNGPFPMCPVCRKITRQRVEKLPNNFQLLREFKNVANEELNYNSNFHNNGDVYLKMHSTITVLRESTFLEILSRFELLSTENSSHLKEPRERDTTDHQQSSIEEILNQIDNEMDIIFSVIETQLDAMRIVDSPAFETNTRFLNLSVILIFLFNLKYFQHRGIHNRYLHRDMRNPTDVISNLARDSNLIAEFLEQDGLSNDIVSQHGVAATSGSNDMVHYRSIFDDESGEMLHEPTESQKLRTFQNIM</sequence>
<dbReference type="PROSITE" id="PS50089">
    <property type="entry name" value="ZF_RING_2"/>
    <property type="match status" value="1"/>
</dbReference>
<dbReference type="InterPro" id="IPR013083">
    <property type="entry name" value="Znf_RING/FYVE/PHD"/>
</dbReference>
<keyword evidence="2 4" id="KW-0863">Zinc-finger</keyword>
<evidence type="ECO:0000256" key="4">
    <source>
        <dbReference type="PROSITE-ProRule" id="PRU00175"/>
    </source>
</evidence>
<evidence type="ECO:0000256" key="1">
    <source>
        <dbReference type="ARBA" id="ARBA00022723"/>
    </source>
</evidence>
<dbReference type="AlphaFoldDB" id="A0A1I7WY03"/>
<dbReference type="GO" id="GO:0016567">
    <property type="term" value="P:protein ubiquitination"/>
    <property type="evidence" value="ECO:0007669"/>
    <property type="project" value="TreeGrafter"/>
</dbReference>
<dbReference type="PANTHER" id="PTHR22791:SF34">
    <property type="entry name" value="RING-TYPE DOMAIN-CONTAINING PROTEIN"/>
    <property type="match status" value="1"/>
</dbReference>
<name>A0A1I7WY03_HETBA</name>
<dbReference type="InterPro" id="IPR017907">
    <property type="entry name" value="Znf_RING_CS"/>
</dbReference>
<dbReference type="WBParaSite" id="Hba_10116">
    <property type="protein sequence ID" value="Hba_10116"/>
    <property type="gene ID" value="Hba_10116"/>
</dbReference>
<dbReference type="GO" id="GO:0008270">
    <property type="term" value="F:zinc ion binding"/>
    <property type="evidence" value="ECO:0007669"/>
    <property type="project" value="UniProtKB-KW"/>
</dbReference>
<dbReference type="InterPro" id="IPR051435">
    <property type="entry name" value="RING_finger_E3_ubiq-ligases"/>
</dbReference>
<evidence type="ECO:0000259" key="5">
    <source>
        <dbReference type="PROSITE" id="PS50089"/>
    </source>
</evidence>
<proteinExistence type="predicted"/>
<dbReference type="InterPro" id="IPR001841">
    <property type="entry name" value="Znf_RING"/>
</dbReference>
<keyword evidence="3" id="KW-0862">Zinc</keyword>
<evidence type="ECO:0000256" key="3">
    <source>
        <dbReference type="ARBA" id="ARBA00022833"/>
    </source>
</evidence>
<keyword evidence="6" id="KW-1185">Reference proteome</keyword>
<dbReference type="Proteomes" id="UP000095283">
    <property type="component" value="Unplaced"/>
</dbReference>